<organism evidence="1 2">
    <name type="scientific">Bacillus thuringiensis serovar toumanoffi</name>
    <dbReference type="NCBI Taxonomy" id="180862"/>
    <lineage>
        <taxon>Bacteria</taxon>
        <taxon>Bacillati</taxon>
        <taxon>Bacillota</taxon>
        <taxon>Bacilli</taxon>
        <taxon>Bacillales</taxon>
        <taxon>Bacillaceae</taxon>
        <taxon>Bacillus</taxon>
        <taxon>Bacillus cereus group</taxon>
    </lineage>
</organism>
<protein>
    <submittedName>
        <fullName evidence="1">Alpha-2,8-polysialyltransferase (POLYST)</fullName>
    </submittedName>
</protein>
<dbReference type="InterPro" id="IPR010866">
    <property type="entry name" value="A-2_8-polyST"/>
</dbReference>
<evidence type="ECO:0000313" key="2">
    <source>
        <dbReference type="Proteomes" id="UP001272716"/>
    </source>
</evidence>
<dbReference type="EMBL" id="JAWQCK010000007">
    <property type="protein sequence ID" value="MDW9213429.1"/>
    <property type="molecule type" value="Genomic_DNA"/>
</dbReference>
<reference evidence="1 2" key="1">
    <citation type="submission" date="2023-10" db="EMBL/GenBank/DDBJ databases">
        <title>Draft Genome Sequence of Bacillus thuringiensis serovar. toumanoffi 4059: Identification of a Novel Cry Protein Candidate.</title>
        <authorList>
            <person name="Murdoch R.W."/>
            <person name="Gemler B."/>
            <person name="Heater B.S."/>
        </authorList>
    </citation>
    <scope>NUCLEOTIDE SEQUENCE [LARGE SCALE GENOMIC DNA]</scope>
    <source>
        <strain evidence="1 2">4059</strain>
    </source>
</reference>
<sequence length="328" mass="38567">MNKEAIFICQTPLHVLCASIIANKKKDTYASRKIVITDHKIHNGVKEVIEYFKWDSVEYCIIPKNKTSKLMHFFFKSVTSKFKGSKKDLDVYCGNFWSIYTKCMMLNYKTENLYTFDDGVYNLFLESQEDEHITKENSAIKIINKLMGLEISSYELFSKIRKHYSIFNKDYSKVYKETDIIETDFQDVGLNCDVEFRDEIWLLTQPFNEEKLMTYQQELDIYKYIVEENRYLGKNIKVKLHPRSNPEIVRDLNLEIIDSAEPLELLLLKKRPKVLIGVNSTALITSKLLDKDILSKSYFVGENDNHKVQYFKNYGVECFSVGLNREES</sequence>
<accession>A0ABD5I7Z4</accession>
<proteinExistence type="predicted"/>
<evidence type="ECO:0000313" key="1">
    <source>
        <dbReference type="EMBL" id="MDW9213429.1"/>
    </source>
</evidence>
<dbReference type="Proteomes" id="UP001272716">
    <property type="component" value="Unassembled WGS sequence"/>
</dbReference>
<comment type="caution">
    <text evidence="1">The sequence shown here is derived from an EMBL/GenBank/DDBJ whole genome shotgun (WGS) entry which is preliminary data.</text>
</comment>
<dbReference type="Pfam" id="PF07388">
    <property type="entry name" value="A-2_8-polyST"/>
    <property type="match status" value="1"/>
</dbReference>
<gene>
    <name evidence="1" type="ORF">BTTOUR_32290</name>
</gene>
<dbReference type="AlphaFoldDB" id="A0ABD5I7Z4"/>
<dbReference type="RefSeq" id="WP_001030837.1">
    <property type="nucleotide sequence ID" value="NZ_JAWQCK010000007.1"/>
</dbReference>
<name>A0ABD5I7Z4_BACTU</name>